<dbReference type="GO" id="GO:0005737">
    <property type="term" value="C:cytoplasm"/>
    <property type="evidence" value="ECO:0007669"/>
    <property type="project" value="InterPro"/>
</dbReference>
<dbReference type="PANTHER" id="PTHR16294">
    <property type="entry name" value="DYSTROBREVIN BINDING PROTEIN 1 DYSBINDIN"/>
    <property type="match status" value="1"/>
</dbReference>
<evidence type="ECO:0000313" key="4">
    <source>
        <dbReference type="Proteomes" id="UP001159428"/>
    </source>
</evidence>
<dbReference type="EMBL" id="CALNXJ010000006">
    <property type="protein sequence ID" value="CAH3042098.1"/>
    <property type="molecule type" value="Genomic_DNA"/>
</dbReference>
<evidence type="ECO:0000256" key="1">
    <source>
        <dbReference type="ARBA" id="ARBA00008686"/>
    </source>
</evidence>
<evidence type="ECO:0000313" key="3">
    <source>
        <dbReference type="EMBL" id="CAH3042098.1"/>
    </source>
</evidence>
<keyword evidence="2" id="KW-0175">Coiled coil</keyword>
<protein>
    <recommendedName>
        <fullName evidence="5">Dysbindin</fullName>
    </recommendedName>
</protein>
<keyword evidence="4" id="KW-1185">Reference proteome</keyword>
<accession>A0AAU9VZN6</accession>
<feature type="coiled-coil region" evidence="2">
    <location>
        <begin position="137"/>
        <end position="209"/>
    </location>
</feature>
<evidence type="ECO:0008006" key="5">
    <source>
        <dbReference type="Google" id="ProtNLM"/>
    </source>
</evidence>
<evidence type="ECO:0000256" key="2">
    <source>
        <dbReference type="SAM" id="Coils"/>
    </source>
</evidence>
<proteinExistence type="inferred from homology"/>
<organism evidence="3 4">
    <name type="scientific">Pocillopora meandrina</name>
    <dbReference type="NCBI Taxonomy" id="46732"/>
    <lineage>
        <taxon>Eukaryota</taxon>
        <taxon>Metazoa</taxon>
        <taxon>Cnidaria</taxon>
        <taxon>Anthozoa</taxon>
        <taxon>Hexacorallia</taxon>
        <taxon>Scleractinia</taxon>
        <taxon>Astrocoeniina</taxon>
        <taxon>Pocilloporidae</taxon>
        <taxon>Pocillopora</taxon>
    </lineage>
</organism>
<gene>
    <name evidence="3" type="ORF">PMEA_00028575</name>
</gene>
<comment type="caution">
    <text evidence="3">The sequence shown here is derived from an EMBL/GenBank/DDBJ whole genome shotgun (WGS) entry which is preliminary data.</text>
</comment>
<dbReference type="PANTHER" id="PTHR16294:SF6">
    <property type="entry name" value="DYNAMIN N-TERMINAL DOMAIN-CONTAINING PROTEIN"/>
    <property type="match status" value="1"/>
</dbReference>
<comment type="similarity">
    <text evidence="1">Belongs to the dysbindin family.</text>
</comment>
<dbReference type="Proteomes" id="UP001159428">
    <property type="component" value="Unassembled WGS sequence"/>
</dbReference>
<reference evidence="3 4" key="1">
    <citation type="submission" date="2022-05" db="EMBL/GenBank/DDBJ databases">
        <authorList>
            <consortium name="Genoscope - CEA"/>
            <person name="William W."/>
        </authorList>
    </citation>
    <scope>NUCLEOTIDE SEQUENCE [LARGE SCALE GENOMIC DNA]</scope>
</reference>
<dbReference type="AlphaFoldDB" id="A0AAU9VZN6"/>
<dbReference type="InterPro" id="IPR007531">
    <property type="entry name" value="Dysbindin"/>
</dbReference>
<sequence>MFDNFRDRLQTVQHDLTQGWKSIADKAKAVNKKIVRRTTFITDEVIESDDQCFSCNLEAGSEILSKFQKEWAELHEASRECAEKAERSDQSIAEFSKICSNLYTNMNMFHTELALLPEVIKNIETAKADIDAFGGQIEVLDNLMIDLEEVCEQLDLERRKAAQGLKLSKLRHNREDDLETLREELQLAKERNEVKIQQLERQASIEKRQVYEDAFLEQMNYYIQHGRTEEPICLVHGRGSGSLDDIMLEDNSDMDKELDDFFGSEAETSDVPGGMDKDQTFVGLSSEDEELLNQKLPEVSATSRTEQEAEKKVVYLVKLIGPLQDLLAIKIIMV</sequence>
<name>A0AAU9VZN6_9CNID</name>